<evidence type="ECO:0000313" key="1">
    <source>
        <dbReference type="EMBL" id="OOM16480.1"/>
    </source>
</evidence>
<dbReference type="AlphaFoldDB" id="A0A1S8NJ57"/>
<dbReference type="RefSeq" id="WP_176127367.1">
    <property type="nucleotide sequence ID" value="NZ_LZYZ01000001.1"/>
</dbReference>
<organism evidence="1 2">
    <name type="scientific">Clostridium saccharobutylicum</name>
    <dbReference type="NCBI Taxonomy" id="169679"/>
    <lineage>
        <taxon>Bacteria</taxon>
        <taxon>Bacillati</taxon>
        <taxon>Bacillota</taxon>
        <taxon>Clostridia</taxon>
        <taxon>Eubacteriales</taxon>
        <taxon>Clostridiaceae</taxon>
        <taxon>Clostridium</taxon>
    </lineage>
</organism>
<dbReference type="Proteomes" id="UP000191154">
    <property type="component" value="Unassembled WGS sequence"/>
</dbReference>
<evidence type="ECO:0000313" key="2">
    <source>
        <dbReference type="Proteomes" id="UP000191154"/>
    </source>
</evidence>
<proteinExistence type="predicted"/>
<gene>
    <name evidence="1" type="ORF">CLOSAC_07510</name>
</gene>
<sequence length="51" mass="5775">MVKGIFPSDPDTLGIIKEIEACLGLENEEVDKMNYTELTNYINNITLMLLN</sequence>
<dbReference type="EMBL" id="LZYZ01000001">
    <property type="protein sequence ID" value="OOM16480.1"/>
    <property type="molecule type" value="Genomic_DNA"/>
</dbReference>
<name>A0A1S8NJ57_CLOSA</name>
<accession>A0A1S8NJ57</accession>
<protein>
    <submittedName>
        <fullName evidence="1">Uncharacterized protein</fullName>
    </submittedName>
</protein>
<comment type="caution">
    <text evidence="1">The sequence shown here is derived from an EMBL/GenBank/DDBJ whole genome shotgun (WGS) entry which is preliminary data.</text>
</comment>
<reference evidence="1 2" key="1">
    <citation type="submission" date="2016-05" db="EMBL/GenBank/DDBJ databases">
        <title>Microbial solvent formation.</title>
        <authorList>
            <person name="Poehlein A."/>
            <person name="Montoya Solano J.D."/>
            <person name="Flitsch S."/>
            <person name="Krabben P."/>
            <person name="Duerre P."/>
            <person name="Daniel R."/>
        </authorList>
    </citation>
    <scope>NUCLEOTIDE SEQUENCE [LARGE SCALE GENOMIC DNA]</scope>
    <source>
        <strain evidence="1 2">L1-8</strain>
    </source>
</reference>